<dbReference type="PANTHER" id="PTHR12147">
    <property type="entry name" value="METALLOPEPTIDASE M28 FAMILY MEMBER"/>
    <property type="match status" value="1"/>
</dbReference>
<dbReference type="PANTHER" id="PTHR12147:SF26">
    <property type="entry name" value="PEPTIDASE M28 DOMAIN-CONTAINING PROTEIN"/>
    <property type="match status" value="1"/>
</dbReference>
<dbReference type="SMART" id="SM00228">
    <property type="entry name" value="PDZ"/>
    <property type="match status" value="1"/>
</dbReference>
<dbReference type="PROSITE" id="PS50106">
    <property type="entry name" value="PDZ"/>
    <property type="match status" value="1"/>
</dbReference>
<dbReference type="InterPro" id="IPR046450">
    <property type="entry name" value="PA_dom_sf"/>
</dbReference>
<dbReference type="CDD" id="cd23081">
    <property type="entry name" value="cpPDZ_EcRseP-like"/>
    <property type="match status" value="1"/>
</dbReference>
<dbReference type="Gene3D" id="3.40.630.10">
    <property type="entry name" value="Zn peptidases"/>
    <property type="match status" value="2"/>
</dbReference>
<dbReference type="Proteomes" id="UP000677668">
    <property type="component" value="Chromosome 1"/>
</dbReference>
<dbReference type="InterPro" id="IPR036034">
    <property type="entry name" value="PDZ_sf"/>
</dbReference>
<accession>A0ABX8AYV0</accession>
<evidence type="ECO:0000313" key="3">
    <source>
        <dbReference type="Proteomes" id="UP000677668"/>
    </source>
</evidence>
<dbReference type="InterPro" id="IPR001478">
    <property type="entry name" value="PDZ"/>
</dbReference>
<evidence type="ECO:0000259" key="1">
    <source>
        <dbReference type="PROSITE" id="PS50106"/>
    </source>
</evidence>
<dbReference type="SUPFAM" id="SSF50156">
    <property type="entry name" value="PDZ domain-like"/>
    <property type="match status" value="1"/>
</dbReference>
<sequence length="606" mass="65774">MKTASRSVFRFFFVMLLVLGLAAPPLARHIEVFPADAAVEANLRRHIGYLASEALEGRLPGTPGAEKAAQYIITQFQLAGLQPLGSRGYRQPFSFVASVRMGRNNHLTATLADTRLAAKPEVDFRPLAFTANGAVEGEPVLAGYGISAAKEAQYDDYATLDVKDRLVIVLPYSPAGSNPHTKFGAFLSLRYKATTARNKGAKGLLVIAEDDDFQRSQVARLRYDDAFGDAGFPCAVVSRAWATKLLGRPVADIERQIATTGQPETQLLSDRRLRLQTEVIKERKTADNVIGWLEGRDPALRNEVVVIGAHYDHLGLGGPNSLAPREGEVHPGADDNASGTAGLLELARSFAAARNRPRRSLLFIAFSAEEKGLLGSAYFVDHPTTRDKRLVAMLNMDMIGRLRDNRLTVQGVGTSSVWRPLLAEASTRHGLELSLGESGFGPSDHASFYKRNIPVLFFLTGSHPDYHRPSDTPDKINYAGERQVLALIGDVIQSTVNLPTPPDFVAPKAGDPAERARGGFRVSLGTIPDYAAEISGVKLAGVREGSPAAAAGLQAGDVIVGLAGRDIKSVYDYTYVLQELEPDREVDIVVERNGQRLTFKLTPTRR</sequence>
<gene>
    <name evidence="2" type="ORF">J8C05_08435</name>
</gene>
<dbReference type="SUPFAM" id="SSF52025">
    <property type="entry name" value="PA domain"/>
    <property type="match status" value="1"/>
</dbReference>
<organism evidence="2 3">
    <name type="scientific">Chloracidobacterium sp. N</name>
    <dbReference type="NCBI Taxonomy" id="2821540"/>
    <lineage>
        <taxon>Bacteria</taxon>
        <taxon>Pseudomonadati</taxon>
        <taxon>Acidobacteriota</taxon>
        <taxon>Terriglobia</taxon>
        <taxon>Terriglobales</taxon>
        <taxon>Acidobacteriaceae</taxon>
        <taxon>Chloracidobacterium</taxon>
        <taxon>Chloracidobacterium aggregatum</taxon>
    </lineage>
</organism>
<keyword evidence="3" id="KW-1185">Reference proteome</keyword>
<dbReference type="RefSeq" id="WP_211421776.1">
    <property type="nucleotide sequence ID" value="NZ_CP072642.1"/>
</dbReference>
<dbReference type="Gene3D" id="3.50.30.30">
    <property type="match status" value="1"/>
</dbReference>
<protein>
    <submittedName>
        <fullName evidence="2">M20/M25/M40 family metallo-hydrolase</fullName>
    </submittedName>
</protein>
<dbReference type="InterPro" id="IPR045175">
    <property type="entry name" value="M28_fam"/>
</dbReference>
<feature type="domain" description="PDZ" evidence="1">
    <location>
        <begin position="519"/>
        <end position="594"/>
    </location>
</feature>
<evidence type="ECO:0000313" key="2">
    <source>
        <dbReference type="EMBL" id="QUV93393.1"/>
    </source>
</evidence>
<dbReference type="Pfam" id="PF13180">
    <property type="entry name" value="PDZ_2"/>
    <property type="match status" value="1"/>
</dbReference>
<dbReference type="EMBL" id="CP072642">
    <property type="protein sequence ID" value="QUV93393.1"/>
    <property type="molecule type" value="Genomic_DNA"/>
</dbReference>
<proteinExistence type="predicted"/>
<dbReference type="SUPFAM" id="SSF53187">
    <property type="entry name" value="Zn-dependent exopeptidases"/>
    <property type="match status" value="1"/>
</dbReference>
<dbReference type="InterPro" id="IPR007484">
    <property type="entry name" value="Peptidase_M28"/>
</dbReference>
<dbReference type="Gene3D" id="2.30.42.10">
    <property type="match status" value="1"/>
</dbReference>
<dbReference type="Pfam" id="PF04389">
    <property type="entry name" value="Peptidase_M28"/>
    <property type="match status" value="1"/>
</dbReference>
<reference evidence="2 3" key="1">
    <citation type="submission" date="2021-03" db="EMBL/GenBank/DDBJ databases">
        <title>Genomic and phenotypic characterization of Chloracidobacterium isolates provides evidence for multiple species.</title>
        <authorList>
            <person name="Saini M.K."/>
            <person name="Costas A.M.G."/>
            <person name="Tank M."/>
            <person name="Bryant D.A."/>
        </authorList>
    </citation>
    <scope>NUCLEOTIDE SEQUENCE [LARGE SCALE GENOMIC DNA]</scope>
    <source>
        <strain evidence="2 3">N</strain>
    </source>
</reference>
<name>A0ABX8AYV0_9BACT</name>